<protein>
    <submittedName>
        <fullName evidence="2">Uncharacterized protein</fullName>
    </submittedName>
</protein>
<dbReference type="Proteomes" id="UP001526430">
    <property type="component" value="Unassembled WGS sequence"/>
</dbReference>
<organism evidence="2 3">
    <name type="scientific">Sabulicella glaciei</name>
    <dbReference type="NCBI Taxonomy" id="2984948"/>
    <lineage>
        <taxon>Bacteria</taxon>
        <taxon>Pseudomonadati</taxon>
        <taxon>Pseudomonadota</taxon>
        <taxon>Alphaproteobacteria</taxon>
        <taxon>Acetobacterales</taxon>
        <taxon>Acetobacteraceae</taxon>
        <taxon>Sabulicella</taxon>
    </lineage>
</organism>
<reference evidence="2 3" key="1">
    <citation type="submission" date="2022-10" db="EMBL/GenBank/DDBJ databases">
        <title>Roseococcus glaciei nov., sp. nov., isolated from glacier.</title>
        <authorList>
            <person name="Liu Q."/>
            <person name="Xin Y.-H."/>
        </authorList>
    </citation>
    <scope>NUCLEOTIDE SEQUENCE [LARGE SCALE GENOMIC DNA]</scope>
    <source>
        <strain evidence="2 3">MDT2-1-1</strain>
    </source>
</reference>
<evidence type="ECO:0000313" key="2">
    <source>
        <dbReference type="EMBL" id="MCW8087596.1"/>
    </source>
</evidence>
<dbReference type="EMBL" id="JAPFQI010000018">
    <property type="protein sequence ID" value="MCW8087596.1"/>
    <property type="molecule type" value="Genomic_DNA"/>
</dbReference>
<gene>
    <name evidence="2" type="ORF">OF850_18375</name>
</gene>
<sequence>MKTQPDGHDPNASDGRVPFDRPTEAERAEALTRMRESFRNPSAETRAFYAALGERPGATGRDAQGRLVRRRADGSLEVLKE</sequence>
<name>A0ABT3NZL0_9PROT</name>
<keyword evidence="3" id="KW-1185">Reference proteome</keyword>
<proteinExistence type="predicted"/>
<evidence type="ECO:0000256" key="1">
    <source>
        <dbReference type="SAM" id="MobiDB-lite"/>
    </source>
</evidence>
<comment type="caution">
    <text evidence="2">The sequence shown here is derived from an EMBL/GenBank/DDBJ whole genome shotgun (WGS) entry which is preliminary data.</text>
</comment>
<accession>A0ABT3NZL0</accession>
<dbReference type="RefSeq" id="WP_301591803.1">
    <property type="nucleotide sequence ID" value="NZ_JAPFQI010000018.1"/>
</dbReference>
<feature type="region of interest" description="Disordered" evidence="1">
    <location>
        <begin position="1"/>
        <end position="23"/>
    </location>
</feature>
<evidence type="ECO:0000313" key="3">
    <source>
        <dbReference type="Proteomes" id="UP001526430"/>
    </source>
</evidence>